<organism evidence="2 3">
    <name type="scientific">Nocardiopsis metallicus</name>
    <dbReference type="NCBI Taxonomy" id="179819"/>
    <lineage>
        <taxon>Bacteria</taxon>
        <taxon>Bacillati</taxon>
        <taxon>Actinomycetota</taxon>
        <taxon>Actinomycetes</taxon>
        <taxon>Streptosporangiales</taxon>
        <taxon>Nocardiopsidaceae</taxon>
        <taxon>Nocardiopsis</taxon>
    </lineage>
</organism>
<dbReference type="RefSeq" id="WP_184365409.1">
    <property type="nucleotide sequence ID" value="NZ_BAAAKM010000021.1"/>
</dbReference>
<protein>
    <submittedName>
        <fullName evidence="2">Uncharacterized protein</fullName>
    </submittedName>
</protein>
<keyword evidence="3" id="KW-1185">Reference proteome</keyword>
<dbReference type="AlphaFoldDB" id="A0A840WJN1"/>
<proteinExistence type="predicted"/>
<reference evidence="2 3" key="1">
    <citation type="submission" date="2020-08" db="EMBL/GenBank/DDBJ databases">
        <title>Sequencing the genomes of 1000 actinobacteria strains.</title>
        <authorList>
            <person name="Klenk H.-P."/>
        </authorList>
    </citation>
    <scope>NUCLEOTIDE SEQUENCE [LARGE SCALE GENOMIC DNA]</scope>
    <source>
        <strain evidence="2 3">DSM 44598</strain>
    </source>
</reference>
<name>A0A840WJN1_9ACTN</name>
<dbReference type="EMBL" id="JACHDO010000001">
    <property type="protein sequence ID" value="MBB5491796.1"/>
    <property type="molecule type" value="Genomic_DNA"/>
</dbReference>
<dbReference type="Proteomes" id="UP000579647">
    <property type="component" value="Unassembled WGS sequence"/>
</dbReference>
<feature type="compositionally biased region" description="Basic and acidic residues" evidence="1">
    <location>
        <begin position="15"/>
        <end position="26"/>
    </location>
</feature>
<comment type="caution">
    <text evidence="2">The sequence shown here is derived from an EMBL/GenBank/DDBJ whole genome shotgun (WGS) entry which is preliminary data.</text>
</comment>
<evidence type="ECO:0000256" key="1">
    <source>
        <dbReference type="SAM" id="MobiDB-lite"/>
    </source>
</evidence>
<feature type="compositionally biased region" description="Basic residues" evidence="1">
    <location>
        <begin position="27"/>
        <end position="39"/>
    </location>
</feature>
<accession>A0A840WJN1</accession>
<gene>
    <name evidence="2" type="ORF">HNR07_002933</name>
</gene>
<evidence type="ECO:0000313" key="2">
    <source>
        <dbReference type="EMBL" id="MBB5491796.1"/>
    </source>
</evidence>
<evidence type="ECO:0000313" key="3">
    <source>
        <dbReference type="Proteomes" id="UP000579647"/>
    </source>
</evidence>
<sequence>MGYDDLRLASTHALYQERPRRAEPSRRTRRLRNGARTRRRENQVSYQPPRA</sequence>
<feature type="region of interest" description="Disordered" evidence="1">
    <location>
        <begin position="1"/>
        <end position="51"/>
    </location>
</feature>